<dbReference type="Proteomes" id="UP001652620">
    <property type="component" value="Chromosome 5"/>
</dbReference>
<dbReference type="GeneID" id="105223447"/>
<keyword evidence="2" id="KW-0813">Transport</keyword>
<dbReference type="GO" id="GO:0005741">
    <property type="term" value="C:mitochondrial outer membrane"/>
    <property type="evidence" value="ECO:0007669"/>
    <property type="project" value="UniProtKB-SubCell"/>
</dbReference>
<keyword evidence="5" id="KW-0653">Protein transport</keyword>
<sequence length="47" mass="5379">MFRMPPQIDPAEEKKRTQADVRNNFVFFTVLCAAIRIAPFVLGKIKA</sequence>
<evidence type="ECO:0000256" key="3">
    <source>
        <dbReference type="ARBA" id="ARBA00022692"/>
    </source>
</evidence>
<keyword evidence="11" id="KW-1185">Reference proteome</keyword>
<dbReference type="Pfam" id="PF10642">
    <property type="entry name" value="Tom5"/>
    <property type="match status" value="1"/>
</dbReference>
<feature type="transmembrane region" description="Helical" evidence="10">
    <location>
        <begin position="21"/>
        <end position="42"/>
    </location>
</feature>
<dbReference type="GO" id="GO:0015031">
    <property type="term" value="P:protein transport"/>
    <property type="evidence" value="ECO:0007669"/>
    <property type="project" value="UniProtKB-KW"/>
</dbReference>
<accession>A0A6J0RJM7</accession>
<protein>
    <submittedName>
        <fullName evidence="12">Uncharacterized protein LOC105223447</fullName>
    </submittedName>
</protein>
<evidence type="ECO:0000256" key="4">
    <source>
        <dbReference type="ARBA" id="ARBA00022787"/>
    </source>
</evidence>
<keyword evidence="7" id="KW-0496">Mitochondrion</keyword>
<evidence type="ECO:0000256" key="2">
    <source>
        <dbReference type="ARBA" id="ARBA00022448"/>
    </source>
</evidence>
<dbReference type="OrthoDB" id="7896801at2759"/>
<keyword evidence="6 10" id="KW-1133">Transmembrane helix</keyword>
<evidence type="ECO:0000256" key="7">
    <source>
        <dbReference type="ARBA" id="ARBA00023128"/>
    </source>
</evidence>
<dbReference type="InterPro" id="IPR019603">
    <property type="entry name" value="Tom5"/>
</dbReference>
<evidence type="ECO:0000256" key="10">
    <source>
        <dbReference type="SAM" id="Phobius"/>
    </source>
</evidence>
<name>A0A6J0RJM7_BACDO</name>
<evidence type="ECO:0000256" key="9">
    <source>
        <dbReference type="ARBA" id="ARBA00025716"/>
    </source>
</evidence>
<dbReference type="RefSeq" id="XP_019844866.1">
    <property type="nucleotide sequence ID" value="XM_019989307.3"/>
</dbReference>
<proteinExistence type="inferred from homology"/>
<organism evidence="11 12">
    <name type="scientific">Bactrocera dorsalis</name>
    <name type="common">Oriental fruit fly</name>
    <name type="synonym">Dacus dorsalis</name>
    <dbReference type="NCBI Taxonomy" id="27457"/>
    <lineage>
        <taxon>Eukaryota</taxon>
        <taxon>Metazoa</taxon>
        <taxon>Ecdysozoa</taxon>
        <taxon>Arthropoda</taxon>
        <taxon>Hexapoda</taxon>
        <taxon>Insecta</taxon>
        <taxon>Pterygota</taxon>
        <taxon>Neoptera</taxon>
        <taxon>Endopterygota</taxon>
        <taxon>Diptera</taxon>
        <taxon>Brachycera</taxon>
        <taxon>Muscomorpha</taxon>
        <taxon>Tephritoidea</taxon>
        <taxon>Tephritidae</taxon>
        <taxon>Bactrocera</taxon>
        <taxon>Bactrocera</taxon>
    </lineage>
</organism>
<dbReference type="GO" id="GO:0006626">
    <property type="term" value="P:protein targeting to mitochondrion"/>
    <property type="evidence" value="ECO:0007669"/>
    <property type="project" value="UniProtKB-ARBA"/>
</dbReference>
<dbReference type="InParanoid" id="A0A6J0RJM7"/>
<evidence type="ECO:0000256" key="5">
    <source>
        <dbReference type="ARBA" id="ARBA00022927"/>
    </source>
</evidence>
<evidence type="ECO:0000256" key="1">
    <source>
        <dbReference type="ARBA" id="ARBA00004572"/>
    </source>
</evidence>
<keyword evidence="8 10" id="KW-0472">Membrane</keyword>
<reference evidence="12" key="1">
    <citation type="submission" date="2025-08" db="UniProtKB">
        <authorList>
            <consortium name="RefSeq"/>
        </authorList>
    </citation>
    <scope>IDENTIFICATION</scope>
    <source>
        <tissue evidence="12">Adult</tissue>
    </source>
</reference>
<keyword evidence="3 10" id="KW-0812">Transmembrane</keyword>
<comment type="similarity">
    <text evidence="9">Belongs to the Tom5 family.</text>
</comment>
<keyword evidence="4" id="KW-1000">Mitochondrion outer membrane</keyword>
<evidence type="ECO:0000313" key="11">
    <source>
        <dbReference type="Proteomes" id="UP001652620"/>
    </source>
</evidence>
<evidence type="ECO:0000313" key="12">
    <source>
        <dbReference type="RefSeq" id="XP_019844866.1"/>
    </source>
</evidence>
<evidence type="ECO:0000256" key="6">
    <source>
        <dbReference type="ARBA" id="ARBA00022989"/>
    </source>
</evidence>
<evidence type="ECO:0000256" key="8">
    <source>
        <dbReference type="ARBA" id="ARBA00023136"/>
    </source>
</evidence>
<comment type="subcellular location">
    <subcellularLocation>
        <location evidence="1">Mitochondrion outer membrane</location>
        <topology evidence="1">Single-pass membrane protein</topology>
    </subcellularLocation>
</comment>
<gene>
    <name evidence="12" type="primary">LOC105223447</name>
</gene>
<dbReference type="AlphaFoldDB" id="A0A6J0RJM7"/>
<dbReference type="KEGG" id="bdr:105223447"/>